<reference evidence="1" key="1">
    <citation type="submission" date="2021-10" db="EMBL/GenBank/DDBJ databases">
        <title>Psilocybe cubensis genome.</title>
        <authorList>
            <person name="Mckernan K.J."/>
            <person name="Crawford S."/>
            <person name="Trippe A."/>
            <person name="Kane L.T."/>
            <person name="Mclaughlin S."/>
        </authorList>
    </citation>
    <scope>NUCLEOTIDE SEQUENCE</scope>
    <source>
        <strain evidence="1">MGC-MH-2018</strain>
    </source>
</reference>
<name>A0ACB8H2Q2_PSICU</name>
<gene>
    <name evidence="1" type="ORF">JR316_0004211</name>
</gene>
<organism evidence="1 2">
    <name type="scientific">Psilocybe cubensis</name>
    <name type="common">Psychedelic mushroom</name>
    <name type="synonym">Stropharia cubensis</name>
    <dbReference type="NCBI Taxonomy" id="181762"/>
    <lineage>
        <taxon>Eukaryota</taxon>
        <taxon>Fungi</taxon>
        <taxon>Dikarya</taxon>
        <taxon>Basidiomycota</taxon>
        <taxon>Agaricomycotina</taxon>
        <taxon>Agaricomycetes</taxon>
        <taxon>Agaricomycetidae</taxon>
        <taxon>Agaricales</taxon>
        <taxon>Agaricineae</taxon>
        <taxon>Strophariaceae</taxon>
        <taxon>Psilocybe</taxon>
    </lineage>
</organism>
<accession>A0ACB8H2Q2</accession>
<dbReference type="Proteomes" id="UP000664032">
    <property type="component" value="Unassembled WGS sequence"/>
</dbReference>
<protein>
    <submittedName>
        <fullName evidence="1">Ras-related C3 botulinum toxin substrate 1</fullName>
    </submittedName>
</protein>
<proteinExistence type="predicted"/>
<keyword evidence="2" id="KW-1185">Reference proteome</keyword>
<evidence type="ECO:0000313" key="1">
    <source>
        <dbReference type="EMBL" id="KAH9482116.1"/>
    </source>
</evidence>
<sequence>MPPTLKLIVVGDSSVGKTSLLIRFETGKFPEHFPLSAYALLEEKRMPRAGVNIMAYAHLVFTTTYSVTHIVDGEPYIVQLWDTPGDAEYDRLRPLAYPQTDVFIMCFSVVDPDSYEDVRTKWSQETAYHNPSSPVLLVGTKTDLRKDSELRDRLREMNASPIQFPQGLAMRKDIGAAAYIECSALTGYGVQSVFEKAMLLAARPPPTMRMIHQSRKSCVIV</sequence>
<comment type="caution">
    <text evidence="1">The sequence shown here is derived from an EMBL/GenBank/DDBJ whole genome shotgun (WGS) entry which is preliminary data.</text>
</comment>
<dbReference type="EMBL" id="JAFIQS020000004">
    <property type="protein sequence ID" value="KAH9482116.1"/>
    <property type="molecule type" value="Genomic_DNA"/>
</dbReference>
<evidence type="ECO:0000313" key="2">
    <source>
        <dbReference type="Proteomes" id="UP000664032"/>
    </source>
</evidence>